<dbReference type="OrthoDB" id="2105077at2759"/>
<feature type="domain" description="CUB" evidence="4">
    <location>
        <begin position="177"/>
        <end position="297"/>
    </location>
</feature>
<reference evidence="5" key="1">
    <citation type="submission" date="2020-11" db="EMBL/GenBank/DDBJ databases">
        <authorList>
            <person name="Tran Van P."/>
        </authorList>
    </citation>
    <scope>NUCLEOTIDE SEQUENCE</scope>
</reference>
<feature type="signal peptide" evidence="3">
    <location>
        <begin position="1"/>
        <end position="20"/>
    </location>
</feature>
<proteinExistence type="predicted"/>
<dbReference type="PANTHER" id="PTHR33236:SF11">
    <property type="entry name" value="CUB DOMAIN-CONTAINING PROTEIN"/>
    <property type="match status" value="1"/>
</dbReference>
<evidence type="ECO:0000256" key="3">
    <source>
        <dbReference type="SAM" id="SignalP"/>
    </source>
</evidence>
<feature type="domain" description="CUB" evidence="4">
    <location>
        <begin position="49"/>
        <end position="129"/>
    </location>
</feature>
<dbReference type="InterPro" id="IPR000859">
    <property type="entry name" value="CUB_dom"/>
</dbReference>
<dbReference type="InterPro" id="IPR035914">
    <property type="entry name" value="Sperma_CUB_dom_sf"/>
</dbReference>
<accession>A0A7R9LH66</accession>
<dbReference type="EMBL" id="CAJPIZ010023400">
    <property type="protein sequence ID" value="CAG2118207.1"/>
    <property type="molecule type" value="Genomic_DNA"/>
</dbReference>
<evidence type="ECO:0000313" key="6">
    <source>
        <dbReference type="Proteomes" id="UP000759131"/>
    </source>
</evidence>
<dbReference type="EMBL" id="OC877975">
    <property type="protein sequence ID" value="CAD7640324.1"/>
    <property type="molecule type" value="Genomic_DNA"/>
</dbReference>
<dbReference type="Pfam" id="PF26080">
    <property type="entry name" value="CUB_animal"/>
    <property type="match status" value="1"/>
</dbReference>
<dbReference type="PROSITE" id="PS01180">
    <property type="entry name" value="CUB"/>
    <property type="match status" value="2"/>
</dbReference>
<keyword evidence="3" id="KW-0732">Signal</keyword>
<dbReference type="SUPFAM" id="SSF49854">
    <property type="entry name" value="Spermadhesin, CUB domain"/>
    <property type="match status" value="2"/>
</dbReference>
<name>A0A7R9LH66_9ACAR</name>
<evidence type="ECO:0000256" key="2">
    <source>
        <dbReference type="PROSITE-ProRule" id="PRU00059"/>
    </source>
</evidence>
<comment type="caution">
    <text evidence="2">Lacks conserved residue(s) required for the propagation of feature annotation.</text>
</comment>
<dbReference type="AlphaFoldDB" id="A0A7R9LH66"/>
<protein>
    <recommendedName>
        <fullName evidence="4">CUB domain-containing protein</fullName>
    </recommendedName>
</protein>
<evidence type="ECO:0000259" key="4">
    <source>
        <dbReference type="PROSITE" id="PS01180"/>
    </source>
</evidence>
<evidence type="ECO:0000256" key="1">
    <source>
        <dbReference type="ARBA" id="ARBA00023157"/>
    </source>
</evidence>
<keyword evidence="1" id="KW-1015">Disulfide bond</keyword>
<gene>
    <name evidence="5" type="ORF">OSB1V03_LOCUS18159</name>
</gene>
<dbReference type="Gene3D" id="2.60.120.290">
    <property type="entry name" value="Spermadhesin, CUB domain"/>
    <property type="match status" value="2"/>
</dbReference>
<dbReference type="Proteomes" id="UP000759131">
    <property type="component" value="Unassembled WGS sequence"/>
</dbReference>
<sequence>MYLQLFSTCLLFINLAVINCKQLPTQLKTVNTTKSSVSSNLSHDMYSGCLIESMDQVTEFHNPNYPGLDNISTICALNLKIYDSDVCQVRLDFTNFDLDQPTNGNCLGDKFRVTTSAGTPIGVPTLCGRNDNQHFSILFDTNNDGDYRWHVTATQINCRYEMDMYPYPMPSVAPENCLQYFTSPRGQIQSFNNEHAYLNNLDYLICVQRGAHTCRVSYSADHNNFIGIAYTAPDTVKALVGDSACANDYLVIEGGSRDGNLPTRDRYCGNRLHYANGATVAAPVVSKANGPIALRFY</sequence>
<keyword evidence="6" id="KW-1185">Reference proteome</keyword>
<dbReference type="PANTHER" id="PTHR33236">
    <property type="entry name" value="INTRAFLAGELLAR TRANSPORT PROTEIN 122 FAMILY PROTEIN-RELATED"/>
    <property type="match status" value="1"/>
</dbReference>
<dbReference type="InterPro" id="IPR058698">
    <property type="entry name" value="CUB_metazoa"/>
</dbReference>
<feature type="non-terminal residue" evidence="5">
    <location>
        <position position="297"/>
    </location>
</feature>
<evidence type="ECO:0000313" key="5">
    <source>
        <dbReference type="EMBL" id="CAD7640324.1"/>
    </source>
</evidence>
<organism evidence="5">
    <name type="scientific">Medioppia subpectinata</name>
    <dbReference type="NCBI Taxonomy" id="1979941"/>
    <lineage>
        <taxon>Eukaryota</taxon>
        <taxon>Metazoa</taxon>
        <taxon>Ecdysozoa</taxon>
        <taxon>Arthropoda</taxon>
        <taxon>Chelicerata</taxon>
        <taxon>Arachnida</taxon>
        <taxon>Acari</taxon>
        <taxon>Acariformes</taxon>
        <taxon>Sarcoptiformes</taxon>
        <taxon>Oribatida</taxon>
        <taxon>Brachypylina</taxon>
        <taxon>Oppioidea</taxon>
        <taxon>Oppiidae</taxon>
        <taxon>Medioppia</taxon>
    </lineage>
</organism>
<feature type="chain" id="PRO_5036211216" description="CUB domain-containing protein" evidence="3">
    <location>
        <begin position="21"/>
        <end position="297"/>
    </location>
</feature>